<evidence type="ECO:0000256" key="8">
    <source>
        <dbReference type="ARBA" id="ARBA00052101"/>
    </source>
</evidence>
<dbReference type="GO" id="GO:0006072">
    <property type="term" value="P:glycerol-3-phosphate metabolic process"/>
    <property type="evidence" value="ECO:0007669"/>
    <property type="project" value="InterPro"/>
</dbReference>
<dbReference type="Pfam" id="PF02782">
    <property type="entry name" value="FGGY_C"/>
    <property type="match status" value="1"/>
</dbReference>
<evidence type="ECO:0000256" key="4">
    <source>
        <dbReference type="ARBA" id="ARBA00022741"/>
    </source>
</evidence>
<evidence type="ECO:0000259" key="13">
    <source>
        <dbReference type="Pfam" id="PF02782"/>
    </source>
</evidence>
<dbReference type="GO" id="GO:0019563">
    <property type="term" value="P:glycerol catabolic process"/>
    <property type="evidence" value="ECO:0007669"/>
    <property type="project" value="UniProtKB-UniRule"/>
</dbReference>
<dbReference type="NCBIfam" id="NF000756">
    <property type="entry name" value="PRK00047.1"/>
    <property type="match status" value="1"/>
</dbReference>
<comment type="catalytic activity">
    <reaction evidence="8 10">
        <text>glycerol + ATP = sn-glycerol 3-phosphate + ADP + H(+)</text>
        <dbReference type="Rhea" id="RHEA:21644"/>
        <dbReference type="ChEBI" id="CHEBI:15378"/>
        <dbReference type="ChEBI" id="CHEBI:17754"/>
        <dbReference type="ChEBI" id="CHEBI:30616"/>
        <dbReference type="ChEBI" id="CHEBI:57597"/>
        <dbReference type="ChEBI" id="CHEBI:456216"/>
        <dbReference type="EC" id="2.7.1.30"/>
    </reaction>
</comment>
<dbReference type="PANTHER" id="PTHR10196">
    <property type="entry name" value="SUGAR KINASE"/>
    <property type="match status" value="1"/>
</dbReference>
<feature type="binding site" evidence="10">
    <location>
        <position position="18"/>
    </location>
    <ligand>
        <name>ATP</name>
        <dbReference type="ChEBI" id="CHEBI:30616"/>
    </ligand>
</feature>
<dbReference type="CDD" id="cd07769">
    <property type="entry name" value="ASKHA_NBD_FGGY_GK"/>
    <property type="match status" value="1"/>
</dbReference>
<evidence type="ECO:0000256" key="2">
    <source>
        <dbReference type="ARBA" id="ARBA00009156"/>
    </source>
</evidence>
<feature type="binding site" evidence="10">
    <location>
        <position position="16"/>
    </location>
    <ligand>
        <name>ADP</name>
        <dbReference type="ChEBI" id="CHEBI:456216"/>
    </ligand>
</feature>
<evidence type="ECO:0000256" key="10">
    <source>
        <dbReference type="HAMAP-Rule" id="MF_00186"/>
    </source>
</evidence>
<dbReference type="KEGG" id="svl:Strvi_5710"/>
<comment type="function">
    <text evidence="9 10">Key enzyme in the regulation of glycerol uptake and metabolism. Catalyzes the phosphorylation of glycerol to yield sn-glycerol 3-phosphate.</text>
</comment>
<dbReference type="HOGENOM" id="CLU_009281_2_3_11"/>
<evidence type="ECO:0000256" key="6">
    <source>
        <dbReference type="ARBA" id="ARBA00022798"/>
    </source>
</evidence>
<feature type="binding site" evidence="10">
    <location>
        <position position="314"/>
    </location>
    <ligand>
        <name>ATP</name>
        <dbReference type="ChEBI" id="CHEBI:30616"/>
    </ligand>
</feature>
<accession>G2NV32</accession>
<feature type="binding site" evidence="10">
    <location>
        <position position="87"/>
    </location>
    <ligand>
        <name>sn-glycerol 3-phosphate</name>
        <dbReference type="ChEBI" id="CHEBI:57597"/>
    </ligand>
</feature>
<feature type="binding site" evidence="10">
    <location>
        <position position="138"/>
    </location>
    <ligand>
        <name>glycerol</name>
        <dbReference type="ChEBI" id="CHEBI:17754"/>
    </ligand>
</feature>
<feature type="binding site" evidence="10">
    <location>
        <position position="86"/>
    </location>
    <ligand>
        <name>sn-glycerol 3-phosphate</name>
        <dbReference type="ChEBI" id="CHEBI:57597"/>
    </ligand>
</feature>
<feature type="binding site" evidence="10">
    <location>
        <position position="138"/>
    </location>
    <ligand>
        <name>sn-glycerol 3-phosphate</name>
        <dbReference type="ChEBI" id="CHEBI:57597"/>
    </ligand>
</feature>
<dbReference type="EC" id="2.7.1.30" evidence="10"/>
<sequence>MPQPTDTYVAAIDQGTTSSRCIIFDHDGAIVAVDQREHRQIFPKPGWVEHDATEIWAKVQAVVAGARAKAGLRADQLTALGITNQRETTVLWDRRTGKPVHNAIVWQDTRTSGLCDELGGEVGQDRFRDTTGLPLASYFSGPKAAWLLEHVPGLRHRAELGEIAFGTIDSWLIWNLTGGTDGGVHVTDVTNAGRTLLMDLRTLQWDTSILAAMGLPEAMLPEIRSSAEVYGAAVGQLAGVPVASALGDQQAAVFGQTCYGVGEAKNTYGTGSFLLLNTGDRPVPSKSGLLTTMGYQLGGERPVYCLEGSIAITGALVQWFRDQLGIIRSADEIEPLAASVDDNGGAYIVPAFSGLFAPYWRSDARGVITGLTRYVTKGHLARAVLEATSWQTREVVDAMYQDSGVRISSLKVDGGMTANSLLMQHQADVLGVPVIRPVVAETTCLGAAYAAGLATGAWQDLDELRAHWKRDTEWTPGMSEEERTREYGNWRMAVERSFGWHKEEQRAEGS</sequence>
<evidence type="ECO:0000256" key="11">
    <source>
        <dbReference type="RuleBase" id="RU003733"/>
    </source>
</evidence>
<evidence type="ECO:0000313" key="14">
    <source>
        <dbReference type="EMBL" id="AEM85221.1"/>
    </source>
</evidence>
<feature type="binding site" evidence="10">
    <location>
        <position position="415"/>
    </location>
    <ligand>
        <name>ADP</name>
        <dbReference type="ChEBI" id="CHEBI:456216"/>
    </ligand>
</feature>
<dbReference type="InterPro" id="IPR005999">
    <property type="entry name" value="Glycerol_kin"/>
</dbReference>
<feature type="binding site" evidence="10">
    <location>
        <position position="314"/>
    </location>
    <ligand>
        <name>ADP</name>
        <dbReference type="ChEBI" id="CHEBI:456216"/>
    </ligand>
</feature>
<dbReference type="Pfam" id="PF00370">
    <property type="entry name" value="FGGY_N"/>
    <property type="match status" value="1"/>
</dbReference>
<dbReference type="InterPro" id="IPR018483">
    <property type="entry name" value="Carb_kinase_FGGY_CS"/>
</dbReference>
<proteinExistence type="inferred from homology"/>
<dbReference type="EMBL" id="CP002994">
    <property type="protein sequence ID" value="AEM85221.1"/>
    <property type="molecule type" value="Genomic_DNA"/>
</dbReference>
<dbReference type="eggNOG" id="COG0554">
    <property type="taxonomic scope" value="Bacteria"/>
</dbReference>
<comment type="activity regulation">
    <text evidence="10">Inhibited by fructose 1,6-bisphosphate (FBP).</text>
</comment>
<feature type="binding site" evidence="10">
    <location>
        <position position="415"/>
    </location>
    <ligand>
        <name>ATP</name>
        <dbReference type="ChEBI" id="CHEBI:30616"/>
    </ligand>
</feature>
<dbReference type="FunFam" id="3.30.420.40:FF:000008">
    <property type="entry name" value="Glycerol kinase"/>
    <property type="match status" value="1"/>
</dbReference>
<evidence type="ECO:0000256" key="9">
    <source>
        <dbReference type="ARBA" id="ARBA00054633"/>
    </source>
</evidence>
<dbReference type="InterPro" id="IPR000577">
    <property type="entry name" value="Carb_kinase_FGGY"/>
</dbReference>
<keyword evidence="6 10" id="KW-0319">Glycerol metabolism</keyword>
<feature type="binding site" evidence="10">
    <location>
        <position position="270"/>
    </location>
    <ligand>
        <name>ATP</name>
        <dbReference type="ChEBI" id="CHEBI:30616"/>
    </ligand>
</feature>
<keyword evidence="5 10" id="KW-0418">Kinase</keyword>
<dbReference type="RefSeq" id="WP_014058707.1">
    <property type="nucleotide sequence ID" value="NC_015957.1"/>
</dbReference>
<gene>
    <name evidence="10" type="primary">glpK</name>
    <name evidence="14" type="ORF">Strvi_5710</name>
</gene>
<dbReference type="NCBIfam" id="TIGR01311">
    <property type="entry name" value="glycerol_kin"/>
    <property type="match status" value="1"/>
</dbReference>
<dbReference type="HAMAP" id="MF_00186">
    <property type="entry name" value="Glycerol_kin"/>
    <property type="match status" value="1"/>
</dbReference>
<evidence type="ECO:0000259" key="12">
    <source>
        <dbReference type="Pfam" id="PF00370"/>
    </source>
</evidence>
<dbReference type="GO" id="GO:0005524">
    <property type="term" value="F:ATP binding"/>
    <property type="evidence" value="ECO:0007669"/>
    <property type="project" value="UniProtKB-UniRule"/>
</dbReference>
<dbReference type="PIRSF" id="PIRSF000538">
    <property type="entry name" value="GlpK"/>
    <property type="match status" value="1"/>
</dbReference>
<dbReference type="AlphaFoldDB" id="G2NV32"/>
<feature type="domain" description="Carbohydrate kinase FGGY N-terminal" evidence="12">
    <location>
        <begin position="8"/>
        <end position="255"/>
    </location>
</feature>
<comment type="pathway">
    <text evidence="1 10">Polyol metabolism; glycerol degradation via glycerol kinase pathway; sn-glycerol 3-phosphate from glycerol: step 1/1.</text>
</comment>
<feature type="domain" description="Carbohydrate kinase FGGY C-terminal" evidence="13">
    <location>
        <begin position="265"/>
        <end position="454"/>
    </location>
</feature>
<feature type="binding site" evidence="10">
    <location>
        <position position="17"/>
    </location>
    <ligand>
        <name>ATP</name>
        <dbReference type="ChEBI" id="CHEBI:30616"/>
    </ligand>
</feature>
<dbReference type="SUPFAM" id="SSF53067">
    <property type="entry name" value="Actin-like ATPase domain"/>
    <property type="match status" value="2"/>
</dbReference>
<feature type="binding site" evidence="10">
    <location>
        <position position="249"/>
    </location>
    <ligand>
        <name>glycerol</name>
        <dbReference type="ChEBI" id="CHEBI:17754"/>
    </ligand>
</feature>
<evidence type="ECO:0000256" key="3">
    <source>
        <dbReference type="ARBA" id="ARBA00022679"/>
    </source>
</evidence>
<evidence type="ECO:0000256" key="1">
    <source>
        <dbReference type="ARBA" id="ARBA00005190"/>
    </source>
</evidence>
<dbReference type="InterPro" id="IPR043129">
    <property type="entry name" value="ATPase_NBD"/>
</dbReference>
<dbReference type="PANTHER" id="PTHR10196:SF69">
    <property type="entry name" value="GLYCEROL KINASE"/>
    <property type="match status" value="1"/>
</dbReference>
<keyword evidence="3 10" id="KW-0808">Transferase</keyword>
<feature type="binding site" evidence="10">
    <location>
        <position position="16"/>
    </location>
    <ligand>
        <name>sn-glycerol 3-phosphate</name>
        <dbReference type="ChEBI" id="CHEBI:57597"/>
    </ligand>
</feature>
<dbReference type="Gene3D" id="3.30.420.40">
    <property type="match status" value="2"/>
</dbReference>
<dbReference type="InterPro" id="IPR018484">
    <property type="entry name" value="FGGY_N"/>
</dbReference>
<reference evidence="14" key="1">
    <citation type="submission" date="2011-08" db="EMBL/GenBank/DDBJ databases">
        <title>Complete sequence of chromosome of Streptomyces violaceusniger Tu 4113.</title>
        <authorList>
            <consortium name="US DOE Joint Genome Institute"/>
            <person name="Lucas S."/>
            <person name="Han J."/>
            <person name="Lapidus A."/>
            <person name="Cheng J.-F."/>
            <person name="Goodwin L."/>
            <person name="Pitluck S."/>
            <person name="Peters L."/>
            <person name="Ivanova N."/>
            <person name="Daligault H."/>
            <person name="Detter J.C."/>
            <person name="Han C."/>
            <person name="Tapia R."/>
            <person name="Land M."/>
            <person name="Hauser L."/>
            <person name="Kyrpides N."/>
            <person name="Ivanova N."/>
            <person name="Pagani I."/>
            <person name="Hagen A."/>
            <person name="Katz L."/>
            <person name="Fiedler H.-P."/>
            <person name="Keasling J."/>
            <person name="Fortman J."/>
            <person name="Woyke T."/>
        </authorList>
    </citation>
    <scope>NUCLEOTIDE SEQUENCE [LARGE SCALE GENOMIC DNA]</scope>
    <source>
        <strain evidence="14">Tu 4113</strain>
    </source>
</reference>
<dbReference type="GO" id="GO:0005829">
    <property type="term" value="C:cytosol"/>
    <property type="evidence" value="ECO:0007669"/>
    <property type="project" value="UniProtKB-ARBA"/>
</dbReference>
<keyword evidence="4 10" id="KW-0547">Nucleotide-binding</keyword>
<dbReference type="Proteomes" id="UP000008703">
    <property type="component" value="Chromosome"/>
</dbReference>
<dbReference type="InterPro" id="IPR018485">
    <property type="entry name" value="FGGY_C"/>
</dbReference>
<feature type="binding site" evidence="10">
    <location>
        <position position="248"/>
    </location>
    <ligand>
        <name>glycerol</name>
        <dbReference type="ChEBI" id="CHEBI:17754"/>
    </ligand>
</feature>
<dbReference type="FunFam" id="3.30.420.40:FF:000007">
    <property type="entry name" value="Glycerol kinase"/>
    <property type="match status" value="1"/>
</dbReference>
<evidence type="ECO:0000256" key="5">
    <source>
        <dbReference type="ARBA" id="ARBA00022777"/>
    </source>
</evidence>
<name>G2NV32_STRV4</name>
<evidence type="ECO:0000256" key="7">
    <source>
        <dbReference type="ARBA" id="ARBA00022840"/>
    </source>
</evidence>
<feature type="binding site" evidence="10">
    <location>
        <position position="248"/>
    </location>
    <ligand>
        <name>sn-glycerol 3-phosphate</name>
        <dbReference type="ChEBI" id="CHEBI:57597"/>
    </ligand>
</feature>
<feature type="binding site" evidence="10">
    <location>
        <position position="419"/>
    </location>
    <ligand>
        <name>ADP</name>
        <dbReference type="ChEBI" id="CHEBI:456216"/>
    </ligand>
</feature>
<feature type="binding site" evidence="10">
    <location>
        <position position="318"/>
    </location>
    <ligand>
        <name>ATP</name>
        <dbReference type="ChEBI" id="CHEBI:30616"/>
    </ligand>
</feature>
<dbReference type="UniPathway" id="UPA00618">
    <property type="reaction ID" value="UER00672"/>
</dbReference>
<keyword evidence="7 10" id="KW-0067">ATP-binding</keyword>
<protein>
    <recommendedName>
        <fullName evidence="10">Glycerol kinase</fullName>
        <ecNumber evidence="10">2.7.1.30</ecNumber>
    </recommendedName>
    <alternativeName>
        <fullName evidence="10">ATP:glycerol 3-phosphotransferase</fullName>
    </alternativeName>
    <alternativeName>
        <fullName evidence="10">Glycerokinase</fullName>
        <shortName evidence="10">GK</shortName>
    </alternativeName>
</protein>
<evidence type="ECO:0000313" key="15">
    <source>
        <dbReference type="Proteomes" id="UP000008703"/>
    </source>
</evidence>
<keyword evidence="15" id="KW-1185">Reference proteome</keyword>
<dbReference type="GO" id="GO:0004370">
    <property type="term" value="F:glycerol kinase activity"/>
    <property type="evidence" value="ECO:0007669"/>
    <property type="project" value="UniProtKB-UniRule"/>
</dbReference>
<feature type="binding site" evidence="10">
    <location>
        <position position="20"/>
    </location>
    <ligand>
        <name>ADP</name>
        <dbReference type="ChEBI" id="CHEBI:456216"/>
    </ligand>
</feature>
<feature type="binding site" evidence="10">
    <location>
        <position position="16"/>
    </location>
    <ligand>
        <name>ATP</name>
        <dbReference type="ChEBI" id="CHEBI:30616"/>
    </ligand>
</feature>
<feature type="binding site" evidence="10">
    <location>
        <position position="87"/>
    </location>
    <ligand>
        <name>glycerol</name>
        <dbReference type="ChEBI" id="CHEBI:17754"/>
    </ligand>
</feature>
<organism evidence="14 15">
    <name type="scientific">Streptomyces violaceusniger (strain Tu 4113)</name>
    <dbReference type="NCBI Taxonomy" id="653045"/>
    <lineage>
        <taxon>Bacteria</taxon>
        <taxon>Bacillati</taxon>
        <taxon>Actinomycetota</taxon>
        <taxon>Actinomycetes</taxon>
        <taxon>Kitasatosporales</taxon>
        <taxon>Streptomycetaceae</taxon>
        <taxon>Streptomyces</taxon>
        <taxon>Streptomyces violaceusniger group</taxon>
    </lineage>
</organism>
<comment type="similarity">
    <text evidence="2 10 11">Belongs to the FGGY kinase family.</text>
</comment>
<feature type="binding site" evidence="10">
    <location>
        <position position="270"/>
    </location>
    <ligand>
        <name>ADP</name>
        <dbReference type="ChEBI" id="CHEBI:456216"/>
    </ligand>
</feature>
<feature type="binding site" evidence="10">
    <location>
        <position position="86"/>
    </location>
    <ligand>
        <name>glycerol</name>
        <dbReference type="ChEBI" id="CHEBI:17754"/>
    </ligand>
</feature>
<dbReference type="PROSITE" id="PS00445">
    <property type="entry name" value="FGGY_KINASES_2"/>
    <property type="match status" value="1"/>
</dbReference>